<dbReference type="GO" id="GO:0004553">
    <property type="term" value="F:hydrolase activity, hydrolyzing O-glycosyl compounds"/>
    <property type="evidence" value="ECO:0007669"/>
    <property type="project" value="InterPro"/>
</dbReference>
<dbReference type="Pfam" id="PF20009">
    <property type="entry name" value="GEVED"/>
    <property type="match status" value="1"/>
</dbReference>
<dbReference type="InterPro" id="IPR045474">
    <property type="entry name" value="GEVED"/>
</dbReference>
<name>A0A5C6FH44_9BACT</name>
<dbReference type="SMART" id="SM00710">
    <property type="entry name" value="PbH1"/>
    <property type="match status" value="12"/>
</dbReference>
<evidence type="ECO:0000313" key="3">
    <source>
        <dbReference type="EMBL" id="TWU59484.1"/>
    </source>
</evidence>
<feature type="region of interest" description="Disordered" evidence="1">
    <location>
        <begin position="4324"/>
        <end position="4357"/>
    </location>
</feature>
<dbReference type="Gene3D" id="3.40.390.10">
    <property type="entry name" value="Collagenase (Catalytic Domain)"/>
    <property type="match status" value="1"/>
</dbReference>
<evidence type="ECO:0000313" key="4">
    <source>
        <dbReference type="Proteomes" id="UP000318288"/>
    </source>
</evidence>
<proteinExistence type="predicted"/>
<dbReference type="Pfam" id="PF00404">
    <property type="entry name" value="Dockerin_1"/>
    <property type="match status" value="1"/>
</dbReference>
<evidence type="ECO:0000256" key="1">
    <source>
        <dbReference type="SAM" id="MobiDB-lite"/>
    </source>
</evidence>
<dbReference type="Gene3D" id="2.60.120.380">
    <property type="match status" value="4"/>
</dbReference>
<feature type="domain" description="GEVED" evidence="2">
    <location>
        <begin position="5157"/>
        <end position="5236"/>
    </location>
</feature>
<dbReference type="InterPro" id="IPR002105">
    <property type="entry name" value="Dockerin_1_rpt"/>
</dbReference>
<dbReference type="InterPro" id="IPR024079">
    <property type="entry name" value="MetalloPept_cat_dom_sf"/>
</dbReference>
<keyword evidence="4" id="KW-1185">Reference proteome</keyword>
<dbReference type="InterPro" id="IPR006626">
    <property type="entry name" value="PbH1"/>
</dbReference>
<dbReference type="GO" id="GO:0008237">
    <property type="term" value="F:metallopeptidase activity"/>
    <property type="evidence" value="ECO:0007669"/>
    <property type="project" value="InterPro"/>
</dbReference>
<dbReference type="RefSeq" id="WP_146457121.1">
    <property type="nucleotide sequence ID" value="NZ_SJPW01000002.1"/>
</dbReference>
<dbReference type="OrthoDB" id="247526at2"/>
<gene>
    <name evidence="3" type="ORF">Poly51_22720</name>
</gene>
<reference evidence="3 4" key="1">
    <citation type="submission" date="2019-02" db="EMBL/GenBank/DDBJ databases">
        <title>Deep-cultivation of Planctomycetes and their phenomic and genomic characterization uncovers novel biology.</title>
        <authorList>
            <person name="Wiegand S."/>
            <person name="Jogler M."/>
            <person name="Boedeker C."/>
            <person name="Pinto D."/>
            <person name="Vollmers J."/>
            <person name="Rivas-Marin E."/>
            <person name="Kohn T."/>
            <person name="Peeters S.H."/>
            <person name="Heuer A."/>
            <person name="Rast P."/>
            <person name="Oberbeckmann S."/>
            <person name="Bunk B."/>
            <person name="Jeske O."/>
            <person name="Meyerdierks A."/>
            <person name="Storesund J.E."/>
            <person name="Kallscheuer N."/>
            <person name="Luecker S."/>
            <person name="Lage O.M."/>
            <person name="Pohl T."/>
            <person name="Merkel B.J."/>
            <person name="Hornburger P."/>
            <person name="Mueller R.-W."/>
            <person name="Bruemmer F."/>
            <person name="Labrenz M."/>
            <person name="Spormann A.M."/>
            <person name="Op Den Camp H."/>
            <person name="Overmann J."/>
            <person name="Amann R."/>
            <person name="Jetten M.S.M."/>
            <person name="Mascher T."/>
            <person name="Medema M.H."/>
            <person name="Devos D.P."/>
            <person name="Kaster A.-K."/>
            <person name="Ovreas L."/>
            <person name="Rohde M."/>
            <person name="Galperin M.Y."/>
            <person name="Jogler C."/>
        </authorList>
    </citation>
    <scope>NUCLEOTIDE SEQUENCE [LARGE SCALE GENOMIC DNA]</scope>
    <source>
        <strain evidence="3 4">Poly51</strain>
    </source>
</reference>
<protein>
    <recommendedName>
        <fullName evidence="2">GEVED domain-containing protein</fullName>
    </recommendedName>
</protein>
<dbReference type="Proteomes" id="UP000318288">
    <property type="component" value="Unassembled WGS sequence"/>
</dbReference>
<dbReference type="GO" id="GO:0000272">
    <property type="term" value="P:polysaccharide catabolic process"/>
    <property type="evidence" value="ECO:0007669"/>
    <property type="project" value="InterPro"/>
</dbReference>
<comment type="caution">
    <text evidence="3">The sequence shown here is derived from an EMBL/GenBank/DDBJ whole genome shotgun (WGS) entry which is preliminary data.</text>
</comment>
<accession>A0A5C6FH44</accession>
<organism evidence="3 4">
    <name type="scientific">Rubripirellula tenax</name>
    <dbReference type="NCBI Taxonomy" id="2528015"/>
    <lineage>
        <taxon>Bacteria</taxon>
        <taxon>Pseudomonadati</taxon>
        <taxon>Planctomycetota</taxon>
        <taxon>Planctomycetia</taxon>
        <taxon>Pirellulales</taxon>
        <taxon>Pirellulaceae</taxon>
        <taxon>Rubripirellula</taxon>
    </lineage>
</organism>
<feature type="compositionally biased region" description="Polar residues" evidence="1">
    <location>
        <begin position="4324"/>
        <end position="4333"/>
    </location>
</feature>
<sequence length="5417" mass="563276">MTLRDSLLRTGKRMSALEHDVEPIGHTAKDAARRLRQKRRRQDRRLLTEALEPRQLLAGPDLIGIQPNEGSLLQNGTELNVSPRELVFRFDDNANIDPSTLSAIRITRAGEDGVFESATATSDLGTSGQVLVEFRAAQTGSLGNGVQVVFTSSSRTGSSLPILTVADRTLTVDVNSNPGQPTRVADLISAINGNAAASGLVEAIQVSGPSQGEIGTRVPTGLTLTLIGANSAEAVTDFGTNGAVRVRVVSELPGVDGRGTQVQIERRDFGGQANPVVVVTGSLIRVQLNSNASFPSTAADFITAINTNPDASQLVTAVLQEGSVSTPIGGGTAALPNLTLSGVTDVVVQPGFVGLGDSPREVVFRFAEPLPDDLYQIDILGSGPISLRNSDGELFQDGVDLTRRFRINLGPKVVAVVPEPVRRDAATGALSPDVGKIEVHFNDDDLDKNLAETAGFYQLVFTRDTATNRDDVIVPLTNKPVYNNITNIVTLDYGRPLSRLPDPANTGQFLSGAVRLRVGTSEGLASAPTVIPLTTGVDQAGSTFDSAFNLDSQWAVSATTTSSARLSGEIFNTSSYDLTLPGPDLPGTRQIRQDDPSRLARTVPLDYLRNGADTVNGISVIQYDFAPSWLGDDPTRPGISEDKTYFNIISEQQKQRVREVMSLYSEYLGISFVEVEGGPTSQAAISIAVGDLYGTVTTLDNAGTVSSDGGIAVATRDRNGDGIADLGVMDFQDFDESIDDQFGGEFFRGAMFTVGQLLGYGYADDLPQPVTQSTSFIFTPGTDNEPAFPSVADIVHGQYLYRPDSTDIDLYKFTLASRGSLSIEAFAERLTNPSLLDTTLRLYQLGPQGSFVEIAQNDDYFSNDSAIDVENLPAGSYMIGVSARGNNNYDPSIEDSGFGGLTEGNYELAINFKPAATSGIRDAGIGTTSQVLDGDGDNRAGGVFDFWFVPTDSNNTLYVDKAASATAGTIGTVGNPYREIDLAIAAARPGDTIRVVGNGGVDGRVETPLDNFAYQIGFSNNGLPLVDGSSLNLPKDVRMVIDSGAILKLSGARIGVGSVSPLIDASNSALQVLGTPSIIGTNGLPARDATNQIIPGSVYFTSLNDRTIGMGSTTTTPRAAQPGDWGGIDFRGDLDASDESRRNREDEGVFLNHIQYADMRYGGGAVSIGGRLVAVSPIDMAMTRPTIINSNISDSADAAIAATPDTFAETRFTEPAFQSGGAFTPDFSRVGPEIHGNTIVDNSINGLFVRVVTRTGDVVEKVTQATRFDDTDIPHVLTENLVIQGTPGGPLLQSSAPSSLLIRLQPTLTGSVPVGTYAYRITNVDSRGLESASSQTSVSVALAATGGIRLTQLPTTGAGSDFVSRRLYRATIDPTTGLPGEFRFVEQLNASDTSFTDNDAVGTTLLSTATQVLRSRLDASLVIDPGTVLKIDGARIEARFGGNLTAEGSPSLPIVFTSLEDQRYGSGGTFDTNDRGDEGELNPGDWGGIYIGAASSASIDQAVIAGAGGTTRIEGGFASFNAIEVQQGHLRLANSRLEQNANGRGNTNGERVGRGDNAAGAVFVRAATPIIVDNLFIGNEAGALSFDINSLSSVEVNDPGRATGLIDKSNVIGNAGPLVQGNVLSDNSVNGMVIRGGQLATAGVWDDIDIVHVVNDSIEIPNQHIFGGLRLQSDARGSLVVKFLSDEGETAGIVVGGSLATASDEFRDIADRIGGSLQIIGHPDFPVILTTLADDTAGAGFTLAGLPQLDTNNDGNVIDDLAGQQNDGFIRLPTGPEVDRGTVIDNDVDVNTPGYFEASIGAGNAVNFGGSGVTVEDLAAGAVLVNQNYVFQYNTYIDLPGSVVNLANTTVTQAPTLIADDVVESRGTFPGPNGTVNWVATSSFLDGVTRLFSKLDLDGGAAALGDIRVISYLDEDVEGVSDDILVTSGTPGASDFRAFTIDGPRRIGFSHGGYYIPDGTNLINATYEGWAADQFNELQTAIQAGTQAFSIPGTIDLNSLPQGADPDFGTRFGPADVTTAFSWAAVATETTSTVTAFLELLAQDPSLVAPAQQFDSGLWNGIVIREAASDRNVSAIAESEPVRTAFIDSNSIPSQSQFLGELAPNEQSGDENRRLGFVVEGAISKKSDLDVFSFVGQSGTEVWLDIDRTGSQLDSVVELIDANGRVLASSNDSILAETNPAALFTASGVNPDAAQPLSVVTERLQAQQITISESIVDATGGSLALSIVGVTTPVLVSTAQFLQDPAGSIAGALQNAYPTQLGTISATLLRRAPRVVNPNNPSVITRPGDSFVVQLRFDSGLFAGRQVPGVIVTTSTITGASVTASTASVLLDSQLQDSYSTNAKDAGMRIVLPGEAGTRNLYHVRVRSSNTTNALDFTTLNDTTKLKSGLSEGAYQLQIRLQEVDEHAGTQIRLADVRFAQNGLQIIGQPLHSPLLGEEYEIPGDNDSLANAQQLGYYGAGAVGEAGPLQSDRLAKSFAGTISSATDVDWYSFDVNYENLTRGPNDPPLYLSTVFDLDYADGFARADMALYVFNAAGELVYVGGDSNIADDLPGVASSNNTNDLSRGSAGTQDPYIGAAELAEGTYFVAVANQGTVPLPIDQFFNQASANPLLRLEPIDSVRRIAEDRIYRTTPLGVVDDTGNFGFDSTGQAFLLSAGGTTLINQEPITRSNGTIIEVGSLLSINRTTGGLELDAAGDPIVVGVAGGATASSPTVPVLFDNNSIVTNTFDDTLLYVNTANSLILVNPFTGVTYGSVGTFGDEIRDIAFRSNGELFGYSDNGNPAIGDDAWFYHRIDTGNATLSAPLSVGAGISTFNDLVGDLILETASDDGLEVEGITIREFQGSEVGYFVANRPTNRQGLSYFTNVLYRFDEETGLATGPPFDLNEQDAGAGTTPRENGQINTAPVGTFGNRLGITGANELNTAGISVPSLFDGDSFTVSNGAERVTFELNQSFTLTANTTQPVRDGDTFTIDGVVFEFDAGQRLALSNVSPAGTLNAGNTVQVQGANGQIRTFEFTRLGAASSGNVAISLVTPQGAALPIDQIATALSNAINANIADAGAISRAGEVFFTGSNALQLTTGGPGVAVLGSGGVTSPNAVPVVVTENVSSDQLIATMTRAIRGAGISVSSKGTQLSLPSATTVSISDPSALSLTGAPGVTSGNIAVLLLPTDDAATIAQRISLAVETASDNNTLPNVSAVPDGHSILFQGGVVESATGNLVAGGIAPTGNAPGGGGFVTGIEIVNGNLYAVSDNGGLFRVSSGELNTFGNRQVGTYVTTSTDLAGLNFTGLRAGPVTALGADGQQLRDLLFGITANGSIYAFNTRGELQPVFAGGRTSISTGVGGALGLDFSIVDYNLWHVTGTRGNDAGHGINALDSGTRAATPGGSSLAFNFETGAFNGNYPSAAEQPVIRNATGVIVNPRQDGTDFDRSFNVPGGAKGAVQSNPFSLEGIASADEPMLYFNYFADTPDFSDRLRVFVVAADGVEHVVASNSFARGTGFADDDFDDAPLSGAYDDDIDVDVQQLFNQAGTWRQARVPLGEFAGQEGLSLRIEFSTSGNTNSSTQSIRTTSGKSLIEGQSLVINGQEFSIDLTPAVSVPSGLTISSLYTDPNAIASVTIDGQAYVFNDGTRTLPVGAISVPLANPIASLSSDQVAGALAEAIRVTPPTGTVTSGVNFSDAADTPAGGNRRNDLLFEATPLPYSGGIATIQGTGRLGNFDATGVPINIDDVDLVSVNVTAGTTISVDVDLDFDPNLNAAIRFFDALGNSLDAEAIANVINDTIDYTATSDGTIYIGISGRGNESYDPRVPGTTQNGQIDSYTVSVGVTPNLSVLTNGNLIETNGLASITTSPANLFAVSGQQTLTGLPIRVSRFMSAAEVAGAVQLALADRFFEGNLGAIPTSGAVVQLPALTLNESGPFVSASDRFAGGGTGSILDGSRDNAAEGVYLDDFVIGFAERGEIATGSNVVDTAFITDARPQFATPADPTSNLTTGSYQVEIRSASEYVNSAREIAPVDPSNQLKNFRTFDTNQRLSDSRTIEALPANLLRDGSSFSIFDGRSTVTFEFNLTEASSGVTPGRVEIPFTLQAIEEGSQDFDAVTGLPIPGTGTIRPQTASEVAANIIAAINRADVQSILKVPALSAAGVDSDSSPVINLFADVVVNNGDGALASVGLSKLTGDDNRDRDGQGIILIENSRFLYNAGYGIAISHGLTANVAGEDTPSIVRYPRNLVELNSESITPGVIIQSNILAFNDLGGLQIDGIALGANDTSSDPIAFDRIVNNTIIGGQIIAGVNSPPQTFSGTLFPQGVISFADAVVNYSPNAGGTSPTTVHQDPDQALGAPDGNGRGPEPTDGTTTVSLGLGGTLTLQFNDNLLTGSGDSRADLIVYETGAIESVRVDISRDGIQFDNVGTLGGLTNSVDIDAFGFGTQDRFAFVRLTDLRQGGLTGTALGADIDAVGAISSVPIERFTAGGTGIELVGNAAPVLLNNVIANTENGVILDPANTLPILGGNTFYRNTANVPDGVSVGQFAQELTDAEVVFVGAADLVFAPAAGSPIIDSSIDSLEDRSSLTTVKNPLGLPPSPILAPRLDVNGQLRIDDPNVETPSGLGERVFKDRGASDRGDLVGPRVVLLTPQAANLGLGSGATSVFGDAPRYFEIQLIDGIAPADVTPGTGIDDRSVSNQSVLLLENNVALIEGIDYRFGYNPTTNVIRLTPIAGVWNENSTYVIRMIDATDAIVSASNGVSYTDGGVLNIRDLDGATTSFEYETGITLRVPAGIIDGNTGEGVEIEVFDGVNTIIFELDNDGLTDSLNVAVPIPLAGNDSLVATAIANAVNASSLNLTANVSGTVVQFLGSNPLATVTQTPIVLPVTGAIGTEIGFGLQIPVDGAAVADTVQDGQTFVVRRGANTAVTFEFDTNGTLDTVGAIRVALPAFATLDQIADEIVRVVGGAGLGLSPSNAGFGRVFLGGDANYSVDLTESTLTQLGLPGQTASLPIVIPIDLSANQVSVLIAEAINNAGLSGVTTSIVDSRIFVEGTAGASGVGAVDTVTIRDEVGNLLQSNQTNGRTQLTIFVGGGFDYGDAPSPYSSLSVDGGPRHRLGGSLTLGQTVSADSDAQVPNADDDDGVTIGTVRGGFTTNVAVEVRNSDPTLTNIYLDAWFDWNANGVFELSEVQRFGTAGTGRSVIGVGVNNLLIDVPASAVVGEIYARFRLSGDDNLGSTGDAPNGEVEDYRILVSNNPFQNPTGRFDVNASGVVTPLDALQIINAIDRSGGQNIRLDSLPLPINLPAFPDVNGDGTVSAMDALQVINQLARLPNTTGGSGEWIGEGEASGFVQVASGVLASGATRVGDEVILQLQLQSSVSTATVEAPATKTSVFDSPVMVELDAIVDSIAEDSAAARSDDATGALDQLFASF</sequence>
<dbReference type="EMBL" id="SJPW01000002">
    <property type="protein sequence ID" value="TWU59484.1"/>
    <property type="molecule type" value="Genomic_DNA"/>
</dbReference>
<evidence type="ECO:0000259" key="2">
    <source>
        <dbReference type="Pfam" id="PF20009"/>
    </source>
</evidence>